<dbReference type="EMBL" id="JAPQES010000004">
    <property type="protein sequence ID" value="MCY6371604.1"/>
    <property type="molecule type" value="Genomic_DNA"/>
</dbReference>
<dbReference type="Proteomes" id="UP001079657">
    <property type="component" value="Unassembled WGS sequence"/>
</dbReference>
<dbReference type="PROSITE" id="PS50943">
    <property type="entry name" value="HTH_CROC1"/>
    <property type="match status" value="1"/>
</dbReference>
<reference evidence="2" key="1">
    <citation type="submission" date="2022-12" db="EMBL/GenBank/DDBJ databases">
        <authorList>
            <person name="Wang J."/>
        </authorList>
    </citation>
    <scope>NUCLEOTIDE SEQUENCE</scope>
    <source>
        <strain evidence="2">HY-42-06</strain>
    </source>
</reference>
<sequence>MDKEKIIEIISSKLKLIRTEYNFSQEKMAEVLGLSKKTLVQIEKDRTKLSWTAAVALCAIFRESEILQMALGDNPVEVVEIIALDNLYTPRNKTMGGYVWWDNVKSTENFRLQQNRISGHYRILDNENRRWYSSSNKEYIEEKFQLLNEN</sequence>
<dbReference type="SUPFAM" id="SSF47413">
    <property type="entry name" value="lambda repressor-like DNA-binding domains"/>
    <property type="match status" value="1"/>
</dbReference>
<name>A0ABT4CRE0_9CLOT</name>
<dbReference type="Pfam" id="PF01381">
    <property type="entry name" value="HTH_3"/>
    <property type="match status" value="1"/>
</dbReference>
<dbReference type="SMART" id="SM00530">
    <property type="entry name" value="HTH_XRE"/>
    <property type="match status" value="1"/>
</dbReference>
<proteinExistence type="predicted"/>
<feature type="domain" description="HTH cro/C1-type" evidence="1">
    <location>
        <begin position="14"/>
        <end position="68"/>
    </location>
</feature>
<evidence type="ECO:0000313" key="2">
    <source>
        <dbReference type="EMBL" id="MCY6371604.1"/>
    </source>
</evidence>
<accession>A0ABT4CRE0</accession>
<dbReference type="InterPro" id="IPR010982">
    <property type="entry name" value="Lambda_DNA-bd_dom_sf"/>
</dbReference>
<dbReference type="Gene3D" id="1.10.260.40">
    <property type="entry name" value="lambda repressor-like DNA-binding domains"/>
    <property type="match status" value="1"/>
</dbReference>
<organism evidence="2 3">
    <name type="scientific">Clostridium ganghwense</name>
    <dbReference type="NCBI Taxonomy" id="312089"/>
    <lineage>
        <taxon>Bacteria</taxon>
        <taxon>Bacillati</taxon>
        <taxon>Bacillota</taxon>
        <taxon>Clostridia</taxon>
        <taxon>Eubacteriales</taxon>
        <taxon>Clostridiaceae</taxon>
        <taxon>Clostridium</taxon>
    </lineage>
</organism>
<evidence type="ECO:0000313" key="3">
    <source>
        <dbReference type="Proteomes" id="UP001079657"/>
    </source>
</evidence>
<protein>
    <submittedName>
        <fullName evidence="2">Helix-turn-helix domain-containing protein</fullName>
    </submittedName>
</protein>
<dbReference type="CDD" id="cd00093">
    <property type="entry name" value="HTH_XRE"/>
    <property type="match status" value="1"/>
</dbReference>
<comment type="caution">
    <text evidence="2">The sequence shown here is derived from an EMBL/GenBank/DDBJ whole genome shotgun (WGS) entry which is preliminary data.</text>
</comment>
<dbReference type="InterPro" id="IPR001387">
    <property type="entry name" value="Cro/C1-type_HTH"/>
</dbReference>
<dbReference type="RefSeq" id="WP_268050459.1">
    <property type="nucleotide sequence ID" value="NZ_JAPQES010000004.1"/>
</dbReference>
<keyword evidence="3" id="KW-1185">Reference proteome</keyword>
<gene>
    <name evidence="2" type="ORF">OXH55_13225</name>
</gene>
<evidence type="ECO:0000259" key="1">
    <source>
        <dbReference type="PROSITE" id="PS50943"/>
    </source>
</evidence>